<organism evidence="1 2">
    <name type="scientific">Leptolyngbya cf. ectocarpi LEGE 11479</name>
    <dbReference type="NCBI Taxonomy" id="1828722"/>
    <lineage>
        <taxon>Bacteria</taxon>
        <taxon>Bacillati</taxon>
        <taxon>Cyanobacteriota</taxon>
        <taxon>Cyanophyceae</taxon>
        <taxon>Leptolyngbyales</taxon>
        <taxon>Leptolyngbyaceae</taxon>
        <taxon>Leptolyngbya group</taxon>
        <taxon>Leptolyngbya</taxon>
    </lineage>
</organism>
<dbReference type="SUPFAM" id="SSF102114">
    <property type="entry name" value="Radical SAM enzymes"/>
    <property type="match status" value="1"/>
</dbReference>
<evidence type="ECO:0000313" key="1">
    <source>
        <dbReference type="EMBL" id="MBE9069245.1"/>
    </source>
</evidence>
<sequence length="78" mass="8441">MGLYPLLVNHFSCLAGFSESTDKRTESELVMAAPMTVASVQTMSKHSCLTLIELTDRCNLTCPICYADSGVEILAVVI</sequence>
<accession>A0A929F8D8</accession>
<name>A0A929F8D8_LEPEC</name>
<dbReference type="RefSeq" id="WP_193995166.1">
    <property type="nucleotide sequence ID" value="NZ_JADEXP010000252.1"/>
</dbReference>
<evidence type="ECO:0000313" key="2">
    <source>
        <dbReference type="Proteomes" id="UP000615026"/>
    </source>
</evidence>
<dbReference type="InterPro" id="IPR058240">
    <property type="entry name" value="rSAM_sf"/>
</dbReference>
<protein>
    <submittedName>
        <fullName evidence="1">Uncharacterized protein</fullName>
    </submittedName>
</protein>
<dbReference type="Proteomes" id="UP000615026">
    <property type="component" value="Unassembled WGS sequence"/>
</dbReference>
<dbReference type="AlphaFoldDB" id="A0A929F8D8"/>
<keyword evidence="2" id="KW-1185">Reference proteome</keyword>
<comment type="caution">
    <text evidence="1">The sequence shown here is derived from an EMBL/GenBank/DDBJ whole genome shotgun (WGS) entry which is preliminary data.</text>
</comment>
<proteinExistence type="predicted"/>
<gene>
    <name evidence="1" type="ORF">IQ260_21620</name>
</gene>
<reference evidence="1" key="1">
    <citation type="submission" date="2020-10" db="EMBL/GenBank/DDBJ databases">
        <authorList>
            <person name="Castelo-Branco R."/>
            <person name="Eusebio N."/>
            <person name="Adriana R."/>
            <person name="Vieira A."/>
            <person name="Brugerolle De Fraissinette N."/>
            <person name="Rezende De Castro R."/>
            <person name="Schneider M.P."/>
            <person name="Vasconcelos V."/>
            <person name="Leao P.N."/>
        </authorList>
    </citation>
    <scope>NUCLEOTIDE SEQUENCE</scope>
    <source>
        <strain evidence="1">LEGE 11479</strain>
    </source>
</reference>
<dbReference type="EMBL" id="JADEXP010000252">
    <property type="protein sequence ID" value="MBE9069245.1"/>
    <property type="molecule type" value="Genomic_DNA"/>
</dbReference>